<dbReference type="AlphaFoldDB" id="A0A0F8U6N5"/>
<dbReference type="GO" id="GO:0008270">
    <property type="term" value="F:zinc ion binding"/>
    <property type="evidence" value="ECO:0007669"/>
    <property type="project" value="InterPro"/>
</dbReference>
<dbReference type="GO" id="GO:0000981">
    <property type="term" value="F:DNA-binding transcription factor activity, RNA polymerase II-specific"/>
    <property type="evidence" value="ECO:0007669"/>
    <property type="project" value="InterPro"/>
</dbReference>
<dbReference type="VEuPathDB" id="FungiDB:P175DRAFT_0444386"/>
<dbReference type="SMART" id="SM00066">
    <property type="entry name" value="GAL4"/>
    <property type="match status" value="1"/>
</dbReference>
<dbReference type="SUPFAM" id="SSF57701">
    <property type="entry name" value="Zn2/Cys6 DNA-binding domain"/>
    <property type="match status" value="1"/>
</dbReference>
<proteinExistence type="predicted"/>
<evidence type="ECO:0000313" key="9">
    <source>
        <dbReference type="Proteomes" id="UP000034947"/>
    </source>
</evidence>
<gene>
    <name evidence="8" type="ORF">AOCH_001153</name>
</gene>
<organism evidence="8 9">
    <name type="scientific">Aspergillus ochraceoroseus</name>
    <dbReference type="NCBI Taxonomy" id="138278"/>
    <lineage>
        <taxon>Eukaryota</taxon>
        <taxon>Fungi</taxon>
        <taxon>Dikarya</taxon>
        <taxon>Ascomycota</taxon>
        <taxon>Pezizomycotina</taxon>
        <taxon>Eurotiomycetes</taxon>
        <taxon>Eurotiomycetidae</taxon>
        <taxon>Eurotiales</taxon>
        <taxon>Aspergillaceae</taxon>
        <taxon>Aspergillus</taxon>
        <taxon>Aspergillus subgen. Nidulantes</taxon>
    </lineage>
</organism>
<dbReference type="SMART" id="SM00906">
    <property type="entry name" value="Fungal_trans"/>
    <property type="match status" value="1"/>
</dbReference>
<dbReference type="InterPro" id="IPR036864">
    <property type="entry name" value="Zn2-C6_fun-type_DNA-bd_sf"/>
</dbReference>
<comment type="subcellular location">
    <subcellularLocation>
        <location evidence="1">Nucleus</location>
    </subcellularLocation>
</comment>
<reference evidence="8 9" key="1">
    <citation type="submission" date="2015-02" db="EMBL/GenBank/DDBJ databases">
        <title>Draft Genome Sequences of Two Closely-Related Aflatoxigenic Aspergillus Species Obtained from the Cote d'Ivoire.</title>
        <authorList>
            <person name="Moore G.G."/>
            <person name="Beltz S.B."/>
            <person name="Mack B.M."/>
        </authorList>
    </citation>
    <scope>NUCLEOTIDE SEQUENCE [LARGE SCALE GENOMIC DNA]</scope>
    <source>
        <strain evidence="8 9">SRRC1432</strain>
    </source>
</reference>
<sequence length="662" mass="74146">MDLHPDPLHAGVTKRIRQACASCRRRKTKCSGERPLCSHCRRNRQRCVYEPYSMTIGDGPPAPAPATYPPDNTELLHRINRLESRLAELTDRSLSQAAPFVSHEPSAVHQISLSRVPSSLVDPVPSAPRFNSEHFSLPPLPVLQSVIETFFVHVHNQPYSYIQEASFRQKLETDTLPNCLLLAVLASAVRFSSHEYYGGQRLEATEVYARESWMSVLMEHLMAADNLNLEVVQAVNMLAIVDYTAGRVSSAWLKIGLAARVSQDLRLMAEPSGFLSFTEQEERRRLFWSGYLLDRLISCGKSRPLAIHDDDCNVQLPCDEESIQMMGQRQNTHTLHELLSWDSKTNDSPSPFGLVILMASIFGRCTRYVHRDLIPERMPPWDTTSEFSSINSLLLLTESYFKRDQASLFGYIYEAKRSPQSQAGHLIFAHTLFHLCHCLLNHPFLIRLRLKPFRSKIPESFAIRTLQTGSDHARQLLDLHREATQSGYLVQSSFYPYCIVIAGGIESLVFHSEESRTGLPSSQPSQHFSHSVNTLESLGNFWAHAANMAIRLREFHAQAQTFPALLDADSLAEDLNATVEEALWSMIDYGVVGAGTGPTPVARRNSLSHLASPSSWALGSEIFSAPLEGFDGANTHLLDPVATPTHFDQVNNILDSTNSHPI</sequence>
<dbReference type="GO" id="GO:0006351">
    <property type="term" value="P:DNA-templated transcription"/>
    <property type="evidence" value="ECO:0007669"/>
    <property type="project" value="InterPro"/>
</dbReference>
<comment type="caution">
    <text evidence="8">The sequence shown here is derived from an EMBL/GenBank/DDBJ whole genome shotgun (WGS) entry which is preliminary data.</text>
</comment>
<keyword evidence="6" id="KW-0539">Nucleus</keyword>
<evidence type="ECO:0000259" key="7">
    <source>
        <dbReference type="PROSITE" id="PS50048"/>
    </source>
</evidence>
<protein>
    <recommendedName>
        <fullName evidence="7">Zn(2)-C6 fungal-type domain-containing protein</fullName>
    </recommendedName>
</protein>
<evidence type="ECO:0000256" key="2">
    <source>
        <dbReference type="ARBA" id="ARBA00022723"/>
    </source>
</evidence>
<name>A0A0F8U6N5_9EURO</name>
<dbReference type="InterPro" id="IPR001138">
    <property type="entry name" value="Zn2Cys6_DnaBD"/>
</dbReference>
<dbReference type="InterPro" id="IPR007219">
    <property type="entry name" value="XnlR_reg_dom"/>
</dbReference>
<dbReference type="EMBL" id="JYKN01002700">
    <property type="protein sequence ID" value="KKK15414.1"/>
    <property type="molecule type" value="Genomic_DNA"/>
</dbReference>
<evidence type="ECO:0000256" key="6">
    <source>
        <dbReference type="ARBA" id="ARBA00023242"/>
    </source>
</evidence>
<dbReference type="GO" id="GO:0003677">
    <property type="term" value="F:DNA binding"/>
    <property type="evidence" value="ECO:0007669"/>
    <property type="project" value="UniProtKB-KW"/>
</dbReference>
<evidence type="ECO:0000256" key="1">
    <source>
        <dbReference type="ARBA" id="ARBA00004123"/>
    </source>
</evidence>
<accession>A0A0F8U6N5</accession>
<evidence type="ECO:0000256" key="5">
    <source>
        <dbReference type="ARBA" id="ARBA00023163"/>
    </source>
</evidence>
<dbReference type="GO" id="GO:0005634">
    <property type="term" value="C:nucleus"/>
    <property type="evidence" value="ECO:0007669"/>
    <property type="project" value="UniProtKB-SubCell"/>
</dbReference>
<dbReference type="OrthoDB" id="424974at2759"/>
<evidence type="ECO:0000313" key="8">
    <source>
        <dbReference type="EMBL" id="KKK15414.1"/>
    </source>
</evidence>
<dbReference type="Gene3D" id="4.10.240.10">
    <property type="entry name" value="Zn(2)-C6 fungal-type DNA-binding domain"/>
    <property type="match status" value="1"/>
</dbReference>
<evidence type="ECO:0000256" key="3">
    <source>
        <dbReference type="ARBA" id="ARBA00023015"/>
    </source>
</evidence>
<dbReference type="CDD" id="cd00067">
    <property type="entry name" value="GAL4"/>
    <property type="match status" value="1"/>
</dbReference>
<dbReference type="Pfam" id="PF04082">
    <property type="entry name" value="Fungal_trans"/>
    <property type="match status" value="1"/>
</dbReference>
<dbReference type="PANTHER" id="PTHR47338:SF4">
    <property type="entry name" value="ZN(II)2CYS6 TRANSCRIPTION FACTOR (EUROFUNG)"/>
    <property type="match status" value="1"/>
</dbReference>
<keyword evidence="9" id="KW-1185">Reference proteome</keyword>
<dbReference type="InterPro" id="IPR050815">
    <property type="entry name" value="TF_fung"/>
</dbReference>
<keyword evidence="5" id="KW-0804">Transcription</keyword>
<dbReference type="PANTHER" id="PTHR47338">
    <property type="entry name" value="ZN(II)2CYS6 TRANSCRIPTION FACTOR (EUROFUNG)-RELATED"/>
    <property type="match status" value="1"/>
</dbReference>
<evidence type="ECO:0000256" key="4">
    <source>
        <dbReference type="ARBA" id="ARBA00023125"/>
    </source>
</evidence>
<dbReference type="PROSITE" id="PS00463">
    <property type="entry name" value="ZN2_CY6_FUNGAL_1"/>
    <property type="match status" value="1"/>
</dbReference>
<keyword evidence="3" id="KW-0805">Transcription regulation</keyword>
<keyword evidence="2" id="KW-0479">Metal-binding</keyword>
<dbReference type="Pfam" id="PF00172">
    <property type="entry name" value="Zn_clus"/>
    <property type="match status" value="1"/>
</dbReference>
<feature type="domain" description="Zn(2)-C6 fungal-type" evidence="7">
    <location>
        <begin position="19"/>
        <end position="49"/>
    </location>
</feature>
<dbReference type="CDD" id="cd12148">
    <property type="entry name" value="fungal_TF_MHR"/>
    <property type="match status" value="1"/>
</dbReference>
<dbReference type="PROSITE" id="PS50048">
    <property type="entry name" value="ZN2_CY6_FUNGAL_2"/>
    <property type="match status" value="1"/>
</dbReference>
<keyword evidence="4" id="KW-0238">DNA-binding</keyword>
<dbReference type="Proteomes" id="UP000034947">
    <property type="component" value="Unassembled WGS sequence"/>
</dbReference>